<reference evidence="1" key="1">
    <citation type="journal article" date="2020" name="mSystems">
        <title>Genome- and Community-Level Interaction Insights into Carbon Utilization and Element Cycling Functions of Hydrothermarchaeota in Hydrothermal Sediment.</title>
        <authorList>
            <person name="Zhou Z."/>
            <person name="Liu Y."/>
            <person name="Xu W."/>
            <person name="Pan J."/>
            <person name="Luo Z.H."/>
            <person name="Li M."/>
        </authorList>
    </citation>
    <scope>NUCLEOTIDE SEQUENCE [LARGE SCALE GENOMIC DNA]</scope>
    <source>
        <strain evidence="1">SpSt-897</strain>
    </source>
</reference>
<proteinExistence type="predicted"/>
<organism evidence="1">
    <name type="scientific">Desulfobacca acetoxidans</name>
    <dbReference type="NCBI Taxonomy" id="60893"/>
    <lineage>
        <taxon>Bacteria</taxon>
        <taxon>Pseudomonadati</taxon>
        <taxon>Thermodesulfobacteriota</taxon>
        <taxon>Desulfobaccia</taxon>
        <taxon>Desulfobaccales</taxon>
        <taxon>Desulfobaccaceae</taxon>
        <taxon>Desulfobacca</taxon>
    </lineage>
</organism>
<protein>
    <recommendedName>
        <fullName evidence="2">DUF2703 domain-containing protein</fullName>
    </recommendedName>
</protein>
<sequence>MSLGKPADPQVVEIELLYSAGCPALPQSRALIEKVSRELSLPVIIREKLVSTEEEARVLKFPGSTTIRVNGRDLEGEAEQAAYSLG</sequence>
<gene>
    <name evidence="1" type="ORF">ENW96_04290</name>
</gene>
<name>A0A7C3UX54_9BACT</name>
<dbReference type="EMBL" id="DTMF01000113">
    <property type="protein sequence ID" value="HGF33597.1"/>
    <property type="molecule type" value="Genomic_DNA"/>
</dbReference>
<comment type="caution">
    <text evidence="1">The sequence shown here is derived from an EMBL/GenBank/DDBJ whole genome shotgun (WGS) entry which is preliminary data.</text>
</comment>
<evidence type="ECO:0000313" key="1">
    <source>
        <dbReference type="EMBL" id="HGF33597.1"/>
    </source>
</evidence>
<dbReference type="AlphaFoldDB" id="A0A7C3UX54"/>
<accession>A0A7C3UX54</accession>
<evidence type="ECO:0008006" key="2">
    <source>
        <dbReference type="Google" id="ProtNLM"/>
    </source>
</evidence>